<comment type="caution">
    <text evidence="3">The sequence shown here is derived from an EMBL/GenBank/DDBJ whole genome shotgun (WGS) entry which is preliminary data.</text>
</comment>
<reference evidence="3" key="1">
    <citation type="submission" date="2018-05" db="EMBL/GenBank/DDBJ databases">
        <title>Draft genome of Mucuna pruriens seed.</title>
        <authorList>
            <person name="Nnadi N.E."/>
            <person name="Vos R."/>
            <person name="Hasami M.H."/>
            <person name="Devisetty U.K."/>
            <person name="Aguiy J.C."/>
        </authorList>
    </citation>
    <scope>NUCLEOTIDE SEQUENCE [LARGE SCALE GENOMIC DNA]</scope>
    <source>
        <strain evidence="3">JCA_2017</strain>
    </source>
</reference>
<dbReference type="OrthoDB" id="990598at2759"/>
<organism evidence="3 4">
    <name type="scientific">Mucuna pruriens</name>
    <name type="common">Velvet bean</name>
    <name type="synonym">Dolichos pruriens</name>
    <dbReference type="NCBI Taxonomy" id="157652"/>
    <lineage>
        <taxon>Eukaryota</taxon>
        <taxon>Viridiplantae</taxon>
        <taxon>Streptophyta</taxon>
        <taxon>Embryophyta</taxon>
        <taxon>Tracheophyta</taxon>
        <taxon>Spermatophyta</taxon>
        <taxon>Magnoliopsida</taxon>
        <taxon>eudicotyledons</taxon>
        <taxon>Gunneridae</taxon>
        <taxon>Pentapetalae</taxon>
        <taxon>rosids</taxon>
        <taxon>fabids</taxon>
        <taxon>Fabales</taxon>
        <taxon>Fabaceae</taxon>
        <taxon>Papilionoideae</taxon>
        <taxon>50 kb inversion clade</taxon>
        <taxon>NPAAA clade</taxon>
        <taxon>indigoferoid/millettioid clade</taxon>
        <taxon>Phaseoleae</taxon>
        <taxon>Mucuna</taxon>
    </lineage>
</organism>
<feature type="coiled-coil region" evidence="1">
    <location>
        <begin position="118"/>
        <end position="145"/>
    </location>
</feature>
<feature type="domain" description="DUF7745" evidence="2">
    <location>
        <begin position="2"/>
        <end position="123"/>
    </location>
</feature>
<dbReference type="EMBL" id="QJKJ01010419">
    <property type="protein sequence ID" value="RDX73764.1"/>
    <property type="molecule type" value="Genomic_DNA"/>
</dbReference>
<protein>
    <recommendedName>
        <fullName evidence="2">DUF7745 domain-containing protein</fullName>
    </recommendedName>
</protein>
<dbReference type="PANTHER" id="PTHR48154">
    <property type="entry name" value="PROTEIN, PUTATIVE-RELATED"/>
    <property type="match status" value="1"/>
</dbReference>
<keyword evidence="4" id="KW-1185">Reference proteome</keyword>
<dbReference type="Pfam" id="PF24924">
    <property type="entry name" value="DUF7745"/>
    <property type="match status" value="1"/>
</dbReference>
<dbReference type="PANTHER" id="PTHR48154:SF1">
    <property type="entry name" value="PROTEIN, PUTATIVE-RELATED"/>
    <property type="match status" value="1"/>
</dbReference>
<feature type="non-terminal residue" evidence="3">
    <location>
        <position position="1"/>
    </location>
</feature>
<accession>A0A371F651</accession>
<sequence length="151" mass="17308">MSKAEWTRHLDEVSKKSIHWYPQCNERDDTIIRCGAFPNVPLISTQGAINYNPKLVLRQAGYPMALPPFDEAITPFVIHDLGVQNGECLKKIRQAWRSVIRKGLEWGPRSCRASSSYKAWLKNILEAMENKVEALEQQKQDLKGEVSQLKE</sequence>
<dbReference type="Proteomes" id="UP000257109">
    <property type="component" value="Unassembled WGS sequence"/>
</dbReference>
<evidence type="ECO:0000256" key="1">
    <source>
        <dbReference type="SAM" id="Coils"/>
    </source>
</evidence>
<evidence type="ECO:0000313" key="3">
    <source>
        <dbReference type="EMBL" id="RDX73764.1"/>
    </source>
</evidence>
<keyword evidence="1" id="KW-0175">Coiled coil</keyword>
<name>A0A371F651_MUCPR</name>
<evidence type="ECO:0000259" key="2">
    <source>
        <dbReference type="Pfam" id="PF24924"/>
    </source>
</evidence>
<dbReference type="AlphaFoldDB" id="A0A371F651"/>
<gene>
    <name evidence="3" type="ORF">CR513_46571</name>
</gene>
<evidence type="ECO:0000313" key="4">
    <source>
        <dbReference type="Proteomes" id="UP000257109"/>
    </source>
</evidence>
<proteinExistence type="predicted"/>
<dbReference type="InterPro" id="IPR056647">
    <property type="entry name" value="DUF7745"/>
</dbReference>